<evidence type="ECO:0000313" key="1">
    <source>
        <dbReference type="EMBL" id="JAE03098.1"/>
    </source>
</evidence>
<accession>A0A0A9F4C9</accession>
<reference evidence="1" key="1">
    <citation type="submission" date="2014-09" db="EMBL/GenBank/DDBJ databases">
        <authorList>
            <person name="Magalhaes I.L.F."/>
            <person name="Oliveira U."/>
            <person name="Santos F.R."/>
            <person name="Vidigal T.H.D.A."/>
            <person name="Brescovit A.D."/>
            <person name="Santos A.J."/>
        </authorList>
    </citation>
    <scope>NUCLEOTIDE SEQUENCE</scope>
    <source>
        <tissue evidence="1">Shoot tissue taken approximately 20 cm above the soil surface</tissue>
    </source>
</reference>
<dbReference type="AlphaFoldDB" id="A0A0A9F4C9"/>
<protein>
    <submittedName>
        <fullName evidence="1">Uncharacterized protein</fullName>
    </submittedName>
</protein>
<sequence>MAGALVGILVHYCEYRNLEISPILFSHSQRLNFVLKIGYNLHGILFGARY</sequence>
<reference evidence="1" key="2">
    <citation type="journal article" date="2015" name="Data Brief">
        <title>Shoot transcriptome of the giant reed, Arundo donax.</title>
        <authorList>
            <person name="Barrero R.A."/>
            <person name="Guerrero F.D."/>
            <person name="Moolhuijzen P."/>
            <person name="Goolsby J.A."/>
            <person name="Tidwell J."/>
            <person name="Bellgard S.E."/>
            <person name="Bellgard M.I."/>
        </authorList>
    </citation>
    <scope>NUCLEOTIDE SEQUENCE</scope>
    <source>
        <tissue evidence="1">Shoot tissue taken approximately 20 cm above the soil surface</tissue>
    </source>
</reference>
<name>A0A0A9F4C9_ARUDO</name>
<proteinExistence type="predicted"/>
<organism evidence="1">
    <name type="scientific">Arundo donax</name>
    <name type="common">Giant reed</name>
    <name type="synonym">Donax arundinaceus</name>
    <dbReference type="NCBI Taxonomy" id="35708"/>
    <lineage>
        <taxon>Eukaryota</taxon>
        <taxon>Viridiplantae</taxon>
        <taxon>Streptophyta</taxon>
        <taxon>Embryophyta</taxon>
        <taxon>Tracheophyta</taxon>
        <taxon>Spermatophyta</taxon>
        <taxon>Magnoliopsida</taxon>
        <taxon>Liliopsida</taxon>
        <taxon>Poales</taxon>
        <taxon>Poaceae</taxon>
        <taxon>PACMAD clade</taxon>
        <taxon>Arundinoideae</taxon>
        <taxon>Arundineae</taxon>
        <taxon>Arundo</taxon>
    </lineage>
</organism>
<dbReference type="EMBL" id="GBRH01194798">
    <property type="protein sequence ID" value="JAE03098.1"/>
    <property type="molecule type" value="Transcribed_RNA"/>
</dbReference>